<dbReference type="EMBL" id="LN824141">
    <property type="protein sequence ID" value="CEP78549.1"/>
    <property type="molecule type" value="Genomic_DNA"/>
</dbReference>
<dbReference type="InterPro" id="IPR027304">
    <property type="entry name" value="Trigger_fact/SurA_dom_sf"/>
</dbReference>
<sequence length="334" mass="38799">MKKKFIIIMLIFLFIPTLFSASILYEPLDQDTFAIVNGEKLSTELLNSRSQVLYILLDLKDNYPDFYSGLTNTATGVEFLNTYLIDQAMKISNEVLFIQFVEQKGVNLNRNEVKSNIESKFSETFKELEIQDDEIEKYLLYLGYTSKINYIDDAYYSTLYINSISALYNKVLEEIELSDDEVKVEYENNKSNYMSPPTADIKVLIFASEEEASFTYSRIIDGYYTFDEVYRQSDNPLLTIRIDDDTNSLVKIIKSNPPGYVFGPVLYDSFEGTYALVKIEKKNPARILTFEEANPQIIFNLKDKKAQEYFDKVLPKEFQDFQERSTIIFNSALF</sequence>
<reference evidence="3" key="1">
    <citation type="submission" date="2014-11" db="EMBL/GenBank/DDBJ databases">
        <authorList>
            <person name="Wibberg D."/>
        </authorList>
    </citation>
    <scope>NUCLEOTIDE SEQUENCE [LARGE SCALE GENOMIC DNA]</scope>
    <source>
        <strain evidence="3">L3</strain>
    </source>
</reference>
<name>A0A0C7P3U0_DEFTU</name>
<protein>
    <recommendedName>
        <fullName evidence="1">PpiC domain-containing protein</fullName>
    </recommendedName>
</protein>
<dbReference type="InterPro" id="IPR050245">
    <property type="entry name" value="PrsA_foldase"/>
</dbReference>
<keyword evidence="3" id="KW-1185">Reference proteome</keyword>
<organism evidence="2 3">
    <name type="scientific">Defluviitoga tunisiensis</name>
    <dbReference type="NCBI Taxonomy" id="1006576"/>
    <lineage>
        <taxon>Bacteria</taxon>
        <taxon>Thermotogati</taxon>
        <taxon>Thermotogota</taxon>
        <taxon>Thermotogae</taxon>
        <taxon>Petrotogales</taxon>
        <taxon>Petrotogaceae</taxon>
        <taxon>Defluviitoga</taxon>
    </lineage>
</organism>
<dbReference type="PANTHER" id="PTHR47245">
    <property type="entry name" value="PEPTIDYLPROLYL ISOMERASE"/>
    <property type="match status" value="1"/>
</dbReference>
<dbReference type="GO" id="GO:0003755">
    <property type="term" value="F:peptidyl-prolyl cis-trans isomerase activity"/>
    <property type="evidence" value="ECO:0007669"/>
    <property type="project" value="InterPro"/>
</dbReference>
<evidence type="ECO:0000259" key="1">
    <source>
        <dbReference type="Pfam" id="PF13145"/>
    </source>
</evidence>
<dbReference type="SUPFAM" id="SSF109998">
    <property type="entry name" value="Triger factor/SurA peptide-binding domain-like"/>
    <property type="match status" value="1"/>
</dbReference>
<dbReference type="Proteomes" id="UP000032809">
    <property type="component" value="Chromosome I"/>
</dbReference>
<dbReference type="Pfam" id="PF13145">
    <property type="entry name" value="Rotamase_2"/>
    <property type="match status" value="1"/>
</dbReference>
<evidence type="ECO:0000313" key="2">
    <source>
        <dbReference type="EMBL" id="CEP78549.1"/>
    </source>
</evidence>
<accession>A0A0C7P3U0</accession>
<dbReference type="STRING" id="1006576.DTL3_1251"/>
<dbReference type="PANTHER" id="PTHR47245:SF2">
    <property type="entry name" value="PEPTIDYL-PROLYL CIS-TRANS ISOMERASE HP_0175-RELATED"/>
    <property type="match status" value="1"/>
</dbReference>
<dbReference type="RefSeq" id="WP_045087974.1">
    <property type="nucleotide sequence ID" value="NZ_LN824141.1"/>
</dbReference>
<dbReference type="HOGENOM" id="CLU_830854_0_0_0"/>
<dbReference type="AlphaFoldDB" id="A0A0C7P3U0"/>
<evidence type="ECO:0000313" key="3">
    <source>
        <dbReference type="Proteomes" id="UP000032809"/>
    </source>
</evidence>
<proteinExistence type="predicted"/>
<feature type="domain" description="PpiC" evidence="1">
    <location>
        <begin position="178"/>
        <end position="294"/>
    </location>
</feature>
<dbReference type="KEGG" id="dtn:DTL3_1251"/>
<dbReference type="InterPro" id="IPR000297">
    <property type="entry name" value="PPIase_PpiC"/>
</dbReference>
<gene>
    <name evidence="2" type="ORF">DTL3_1251</name>
</gene>